<organism evidence="2 3">
    <name type="scientific">Trifolium medium</name>
    <dbReference type="NCBI Taxonomy" id="97028"/>
    <lineage>
        <taxon>Eukaryota</taxon>
        <taxon>Viridiplantae</taxon>
        <taxon>Streptophyta</taxon>
        <taxon>Embryophyta</taxon>
        <taxon>Tracheophyta</taxon>
        <taxon>Spermatophyta</taxon>
        <taxon>Magnoliopsida</taxon>
        <taxon>eudicotyledons</taxon>
        <taxon>Gunneridae</taxon>
        <taxon>Pentapetalae</taxon>
        <taxon>rosids</taxon>
        <taxon>fabids</taxon>
        <taxon>Fabales</taxon>
        <taxon>Fabaceae</taxon>
        <taxon>Papilionoideae</taxon>
        <taxon>50 kb inversion clade</taxon>
        <taxon>NPAAA clade</taxon>
        <taxon>Hologalegina</taxon>
        <taxon>IRL clade</taxon>
        <taxon>Trifolieae</taxon>
        <taxon>Trifolium</taxon>
    </lineage>
</organism>
<feature type="non-terminal residue" evidence="2">
    <location>
        <position position="1"/>
    </location>
</feature>
<feature type="compositionally biased region" description="Polar residues" evidence="1">
    <location>
        <begin position="1"/>
        <end position="11"/>
    </location>
</feature>
<evidence type="ECO:0000313" key="3">
    <source>
        <dbReference type="Proteomes" id="UP000265520"/>
    </source>
</evidence>
<evidence type="ECO:0000313" key="2">
    <source>
        <dbReference type="EMBL" id="MCI97395.1"/>
    </source>
</evidence>
<feature type="region of interest" description="Disordered" evidence="1">
    <location>
        <begin position="1"/>
        <end position="45"/>
    </location>
</feature>
<sequence length="45" mass="5108">RNGQSQNQLPETLTARCANTPARRTRERSYPDIPVSSFQGNHNTH</sequence>
<reference evidence="2 3" key="1">
    <citation type="journal article" date="2018" name="Front. Plant Sci.">
        <title>Red Clover (Trifolium pratense) and Zigzag Clover (T. medium) - A Picture of Genomic Similarities and Differences.</title>
        <authorList>
            <person name="Dluhosova J."/>
            <person name="Istvanek J."/>
            <person name="Nedelnik J."/>
            <person name="Repkova J."/>
        </authorList>
    </citation>
    <scope>NUCLEOTIDE SEQUENCE [LARGE SCALE GENOMIC DNA]</scope>
    <source>
        <strain evidence="3">cv. 10/8</strain>
        <tissue evidence="2">Leaf</tissue>
    </source>
</reference>
<feature type="compositionally biased region" description="Polar residues" evidence="1">
    <location>
        <begin position="36"/>
        <end position="45"/>
    </location>
</feature>
<evidence type="ECO:0000256" key="1">
    <source>
        <dbReference type="SAM" id="MobiDB-lite"/>
    </source>
</evidence>
<comment type="caution">
    <text evidence="2">The sequence shown here is derived from an EMBL/GenBank/DDBJ whole genome shotgun (WGS) entry which is preliminary data.</text>
</comment>
<dbReference type="Proteomes" id="UP000265520">
    <property type="component" value="Unassembled WGS sequence"/>
</dbReference>
<keyword evidence="3" id="KW-1185">Reference proteome</keyword>
<name>A0A392WG36_9FABA</name>
<accession>A0A392WG36</accession>
<proteinExistence type="predicted"/>
<dbReference type="EMBL" id="LXQA011442119">
    <property type="protein sequence ID" value="MCI97395.1"/>
    <property type="molecule type" value="Genomic_DNA"/>
</dbReference>
<protein>
    <submittedName>
        <fullName evidence="2">Uncharacterized protein</fullName>
    </submittedName>
</protein>
<dbReference type="AlphaFoldDB" id="A0A392WG36"/>